<gene>
    <name evidence="1" type="ORF">RchiOBHm_Chr2g0171991</name>
</gene>
<evidence type="ECO:0000313" key="2">
    <source>
        <dbReference type="Proteomes" id="UP000238479"/>
    </source>
</evidence>
<proteinExistence type="predicted"/>
<comment type="caution">
    <text evidence="1">The sequence shown here is derived from an EMBL/GenBank/DDBJ whole genome shotgun (WGS) entry which is preliminary data.</text>
</comment>
<sequence>MVLPATKWWFDTLSSNIYIFCMPALCFRSSTNQIVTIQIGLHKLQEVMHLISSLLIMVSCSSFGCARHSIFVNLMKLRGESQNGLLDVH</sequence>
<name>A0A2P6S5G7_ROSCH</name>
<keyword evidence="2" id="KW-1185">Reference proteome</keyword>
<dbReference type="Gramene" id="PRQ53931">
    <property type="protein sequence ID" value="PRQ53931"/>
    <property type="gene ID" value="RchiOBHm_Chr2g0171991"/>
</dbReference>
<dbReference type="AlphaFoldDB" id="A0A2P6S5G7"/>
<protein>
    <submittedName>
        <fullName evidence="1">Uncharacterized protein</fullName>
    </submittedName>
</protein>
<organism evidence="1 2">
    <name type="scientific">Rosa chinensis</name>
    <name type="common">China rose</name>
    <dbReference type="NCBI Taxonomy" id="74649"/>
    <lineage>
        <taxon>Eukaryota</taxon>
        <taxon>Viridiplantae</taxon>
        <taxon>Streptophyta</taxon>
        <taxon>Embryophyta</taxon>
        <taxon>Tracheophyta</taxon>
        <taxon>Spermatophyta</taxon>
        <taxon>Magnoliopsida</taxon>
        <taxon>eudicotyledons</taxon>
        <taxon>Gunneridae</taxon>
        <taxon>Pentapetalae</taxon>
        <taxon>rosids</taxon>
        <taxon>fabids</taxon>
        <taxon>Rosales</taxon>
        <taxon>Rosaceae</taxon>
        <taxon>Rosoideae</taxon>
        <taxon>Rosoideae incertae sedis</taxon>
        <taxon>Rosa</taxon>
    </lineage>
</organism>
<reference evidence="1 2" key="1">
    <citation type="journal article" date="2018" name="Nat. Genet.">
        <title>The Rosa genome provides new insights in the design of modern roses.</title>
        <authorList>
            <person name="Bendahmane M."/>
        </authorList>
    </citation>
    <scope>NUCLEOTIDE SEQUENCE [LARGE SCALE GENOMIC DNA]</scope>
    <source>
        <strain evidence="2">cv. Old Blush</strain>
    </source>
</reference>
<dbReference type="Proteomes" id="UP000238479">
    <property type="component" value="Chromosome 2"/>
</dbReference>
<dbReference type="EMBL" id="PDCK01000040">
    <property type="protein sequence ID" value="PRQ53931.1"/>
    <property type="molecule type" value="Genomic_DNA"/>
</dbReference>
<accession>A0A2P6S5G7</accession>
<evidence type="ECO:0000313" key="1">
    <source>
        <dbReference type="EMBL" id="PRQ53931.1"/>
    </source>
</evidence>